<dbReference type="PANTHER" id="PTHR31755">
    <property type="entry name" value="FOLATE RECEPTOR-LIKE"/>
    <property type="match status" value="1"/>
</dbReference>
<dbReference type="GO" id="GO:0009941">
    <property type="term" value="C:chloroplast envelope"/>
    <property type="evidence" value="ECO:0007669"/>
    <property type="project" value="TreeGrafter"/>
</dbReference>
<comment type="caution">
    <text evidence="1">The sequence shown here is derived from an EMBL/GenBank/DDBJ whole genome shotgun (WGS) entry which is preliminary data.</text>
</comment>
<evidence type="ECO:0000313" key="2">
    <source>
        <dbReference type="Proteomes" id="UP001141806"/>
    </source>
</evidence>
<dbReference type="PANTHER" id="PTHR31755:SF3">
    <property type="entry name" value="EXOCYST COMPLEX COMPONENT SEC6"/>
    <property type="match status" value="1"/>
</dbReference>
<name>A0A9Q0QNE3_9MAGN</name>
<evidence type="ECO:0000313" key="1">
    <source>
        <dbReference type="EMBL" id="KAJ4965938.1"/>
    </source>
</evidence>
<dbReference type="OrthoDB" id="509361at2759"/>
<protein>
    <submittedName>
        <fullName evidence="1">Uncharacterized protein</fullName>
    </submittedName>
</protein>
<dbReference type="Proteomes" id="UP001141806">
    <property type="component" value="Unassembled WGS sequence"/>
</dbReference>
<dbReference type="EMBL" id="JAMYWD010000007">
    <property type="protein sequence ID" value="KAJ4965938.1"/>
    <property type="molecule type" value="Genomic_DNA"/>
</dbReference>
<dbReference type="InterPro" id="IPR040320">
    <property type="entry name" value="At4g37920-like"/>
</dbReference>
<accession>A0A9Q0QNE3</accession>
<reference evidence="1" key="1">
    <citation type="journal article" date="2023" name="Plant J.">
        <title>The genome of the king protea, Protea cynaroides.</title>
        <authorList>
            <person name="Chang J."/>
            <person name="Duong T.A."/>
            <person name="Schoeman C."/>
            <person name="Ma X."/>
            <person name="Roodt D."/>
            <person name="Barker N."/>
            <person name="Li Z."/>
            <person name="Van de Peer Y."/>
            <person name="Mizrachi E."/>
        </authorList>
    </citation>
    <scope>NUCLEOTIDE SEQUENCE</scope>
    <source>
        <tissue evidence="1">Young leaves</tissue>
    </source>
</reference>
<keyword evidence="2" id="KW-1185">Reference proteome</keyword>
<dbReference type="AlphaFoldDB" id="A0A9Q0QNE3"/>
<dbReference type="GO" id="GO:0009535">
    <property type="term" value="C:chloroplast thylakoid membrane"/>
    <property type="evidence" value="ECO:0007669"/>
    <property type="project" value="TreeGrafter"/>
</dbReference>
<organism evidence="1 2">
    <name type="scientific">Protea cynaroides</name>
    <dbReference type="NCBI Taxonomy" id="273540"/>
    <lineage>
        <taxon>Eukaryota</taxon>
        <taxon>Viridiplantae</taxon>
        <taxon>Streptophyta</taxon>
        <taxon>Embryophyta</taxon>
        <taxon>Tracheophyta</taxon>
        <taxon>Spermatophyta</taxon>
        <taxon>Magnoliopsida</taxon>
        <taxon>Proteales</taxon>
        <taxon>Proteaceae</taxon>
        <taxon>Protea</taxon>
    </lineage>
</organism>
<sequence length="137" mass="15970">MAFASAHANLCCLIGRYPVREILLSRLSAETPAVATSMEHKYPTDPHNSRVYDEIIEVFLVDNPTPTDWIRLLAFSKEWIHILPHFYRRFQKRADNESDLGMKHKLLRLVRKLKEVMSLDSVPIIMNLVYSVEDNLF</sequence>
<proteinExistence type="predicted"/>
<gene>
    <name evidence="1" type="ORF">NE237_017787</name>
</gene>